<name>A0A2W5C768_9SPHN</name>
<feature type="transmembrane region" description="Helical" evidence="1">
    <location>
        <begin position="90"/>
        <end position="111"/>
    </location>
</feature>
<keyword evidence="1" id="KW-0472">Membrane</keyword>
<feature type="transmembrane region" description="Helical" evidence="1">
    <location>
        <begin position="16"/>
        <end position="34"/>
    </location>
</feature>
<feature type="transmembrane region" description="Helical" evidence="1">
    <location>
        <begin position="168"/>
        <end position="196"/>
    </location>
</feature>
<comment type="caution">
    <text evidence="2">The sequence shown here is derived from an EMBL/GenBank/DDBJ whole genome shotgun (WGS) entry which is preliminary data.</text>
</comment>
<proteinExistence type="predicted"/>
<protein>
    <recommendedName>
        <fullName evidence="4">Glycosyltransferase RgtA/B/C/D-like domain-containing protein</fullName>
    </recommendedName>
</protein>
<sequence>MGSEKSSQTGWWQSRWLLIAVVLLAAVPLLYPSIPPLVDLPGHMGRYRVQLMGAASPSLTSFYTFQWQLIGNLGVDLLVEPLAPIFGLELAVKLIVLSIPVLTVGGMIWIAREVHGRVPPTIFFALPLAYGHPFHFGFVNFALSMALALNGFALWLRLARKGRLRLRAIIFVPISALIWVTHTFGWGALGVMAFSAEVVRQHDAGKRWLAALFPAGVQCLSLAPPLLAMVLWRSGDHVGGETFDWFNIRVKLTWLLMTLRDRWQWFDILCAVTILGVIIYAWTERGLEYSRNLAASAIFLLIVFIILPRVVFGSAYADMRLTPFMLAIAVIAIRPSPDATPRFLSRLALIGLSFMLVRTAATTTSLALASNRYDEALVALDHVPRGARLVTFVGHQCGLRWFSDRTEHLGAMAMVRREAFSNDQWAMAGGQLLGVRYPNAVGFDRDPSELITARKCSREYWRTAEIALARLPHDAFDYVWLLNPPPLKPEWMKGLNLIWTNGRDRLYGVVHASPDQKLQQ</sequence>
<evidence type="ECO:0000313" key="3">
    <source>
        <dbReference type="Proteomes" id="UP000249066"/>
    </source>
</evidence>
<accession>A0A2W5C768</accession>
<dbReference type="AlphaFoldDB" id="A0A2W5C768"/>
<evidence type="ECO:0000313" key="2">
    <source>
        <dbReference type="EMBL" id="PZO90118.1"/>
    </source>
</evidence>
<dbReference type="Proteomes" id="UP000249066">
    <property type="component" value="Unassembled WGS sequence"/>
</dbReference>
<feature type="transmembrane region" description="Helical" evidence="1">
    <location>
        <begin position="265"/>
        <end position="283"/>
    </location>
</feature>
<feature type="transmembrane region" description="Helical" evidence="1">
    <location>
        <begin position="289"/>
        <end position="307"/>
    </location>
</feature>
<feature type="transmembrane region" description="Helical" evidence="1">
    <location>
        <begin position="54"/>
        <end position="78"/>
    </location>
</feature>
<feature type="transmembrane region" description="Helical" evidence="1">
    <location>
        <begin position="134"/>
        <end position="156"/>
    </location>
</feature>
<gene>
    <name evidence="2" type="ORF">DI623_08030</name>
</gene>
<keyword evidence="1" id="KW-1133">Transmembrane helix</keyword>
<dbReference type="EMBL" id="QFNN01000036">
    <property type="protein sequence ID" value="PZO90118.1"/>
    <property type="molecule type" value="Genomic_DNA"/>
</dbReference>
<keyword evidence="1" id="KW-0812">Transmembrane</keyword>
<evidence type="ECO:0000256" key="1">
    <source>
        <dbReference type="SAM" id="Phobius"/>
    </source>
</evidence>
<reference evidence="2 3" key="1">
    <citation type="submission" date="2017-08" db="EMBL/GenBank/DDBJ databases">
        <title>Infants hospitalized years apart are colonized by the same room-sourced microbial strains.</title>
        <authorList>
            <person name="Brooks B."/>
            <person name="Olm M.R."/>
            <person name="Firek B.A."/>
            <person name="Baker R."/>
            <person name="Thomas B.C."/>
            <person name="Morowitz M.J."/>
            <person name="Banfield J.F."/>
        </authorList>
    </citation>
    <scope>NUCLEOTIDE SEQUENCE [LARGE SCALE GENOMIC DNA]</scope>
    <source>
        <strain evidence="2">S2_018_000_R2_101</strain>
    </source>
</reference>
<evidence type="ECO:0008006" key="4">
    <source>
        <dbReference type="Google" id="ProtNLM"/>
    </source>
</evidence>
<organism evidence="2 3">
    <name type="scientific">Sphingomonas sanxanigenens</name>
    <dbReference type="NCBI Taxonomy" id="397260"/>
    <lineage>
        <taxon>Bacteria</taxon>
        <taxon>Pseudomonadati</taxon>
        <taxon>Pseudomonadota</taxon>
        <taxon>Alphaproteobacteria</taxon>
        <taxon>Sphingomonadales</taxon>
        <taxon>Sphingomonadaceae</taxon>
        <taxon>Sphingomonas</taxon>
    </lineage>
</organism>